<keyword evidence="3" id="KW-1185">Reference proteome</keyword>
<dbReference type="InterPro" id="IPR023393">
    <property type="entry name" value="START-like_dom_sf"/>
</dbReference>
<dbReference type="AlphaFoldDB" id="A0AAV3NLK0"/>
<sequence>MSPCRKDSKTFQIKSDDNLIYEAIRYGPSYVSKLSPVIQGCDLIEGQWGNVGSVNYWTFTHDGKGGTVKEIICAIDETNKLIQKKVIGGELMQAYKSFILTFQSTNNSATWTIEYEKINESNPNPTSFLEFLVKATKDIDLNHQAIPRLSANKN</sequence>
<proteinExistence type="predicted"/>
<organism evidence="2 3">
    <name type="scientific">Lithospermum erythrorhizon</name>
    <name type="common">Purple gromwell</name>
    <name type="synonym">Lithospermum officinale var. erythrorhizon</name>
    <dbReference type="NCBI Taxonomy" id="34254"/>
    <lineage>
        <taxon>Eukaryota</taxon>
        <taxon>Viridiplantae</taxon>
        <taxon>Streptophyta</taxon>
        <taxon>Embryophyta</taxon>
        <taxon>Tracheophyta</taxon>
        <taxon>Spermatophyta</taxon>
        <taxon>Magnoliopsida</taxon>
        <taxon>eudicotyledons</taxon>
        <taxon>Gunneridae</taxon>
        <taxon>Pentapetalae</taxon>
        <taxon>asterids</taxon>
        <taxon>lamiids</taxon>
        <taxon>Boraginales</taxon>
        <taxon>Boraginaceae</taxon>
        <taxon>Boraginoideae</taxon>
        <taxon>Lithospermeae</taxon>
        <taxon>Lithospermum</taxon>
    </lineage>
</organism>
<evidence type="ECO:0000259" key="1">
    <source>
        <dbReference type="SMART" id="SM01037"/>
    </source>
</evidence>
<dbReference type="GO" id="GO:0006952">
    <property type="term" value="P:defense response"/>
    <property type="evidence" value="ECO:0007669"/>
    <property type="project" value="InterPro"/>
</dbReference>
<dbReference type="Proteomes" id="UP001454036">
    <property type="component" value="Unassembled WGS sequence"/>
</dbReference>
<comment type="caution">
    <text evidence="2">The sequence shown here is derived from an EMBL/GenBank/DDBJ whole genome shotgun (WGS) entry which is preliminary data.</text>
</comment>
<protein>
    <recommendedName>
        <fullName evidence="1">Bet v I/Major latex protein domain-containing protein</fullName>
    </recommendedName>
</protein>
<dbReference type="SUPFAM" id="SSF55961">
    <property type="entry name" value="Bet v1-like"/>
    <property type="match status" value="1"/>
</dbReference>
<accession>A0AAV3NLK0</accession>
<evidence type="ECO:0000313" key="3">
    <source>
        <dbReference type="Proteomes" id="UP001454036"/>
    </source>
</evidence>
<dbReference type="InterPro" id="IPR051761">
    <property type="entry name" value="MLP-like_ligand-binding"/>
</dbReference>
<dbReference type="EMBL" id="BAABME010000127">
    <property type="protein sequence ID" value="GAA0139868.1"/>
    <property type="molecule type" value="Genomic_DNA"/>
</dbReference>
<gene>
    <name evidence="2" type="ORF">LIER_01332</name>
</gene>
<dbReference type="SMART" id="SM01037">
    <property type="entry name" value="Bet_v_1"/>
    <property type="match status" value="1"/>
</dbReference>
<reference evidence="2 3" key="1">
    <citation type="submission" date="2024-01" db="EMBL/GenBank/DDBJ databases">
        <title>The complete chloroplast genome sequence of Lithospermum erythrorhizon: insights into the phylogenetic relationship among Boraginaceae species and the maternal lineages of purple gromwells.</title>
        <authorList>
            <person name="Okada T."/>
            <person name="Watanabe K."/>
        </authorList>
    </citation>
    <scope>NUCLEOTIDE SEQUENCE [LARGE SCALE GENOMIC DNA]</scope>
</reference>
<dbReference type="PANTHER" id="PTHR31907">
    <property type="entry name" value="MLP-LIKE PROTEIN 423"/>
    <property type="match status" value="1"/>
</dbReference>
<dbReference type="Pfam" id="PF00407">
    <property type="entry name" value="Bet_v_1"/>
    <property type="match status" value="1"/>
</dbReference>
<dbReference type="Gene3D" id="3.30.530.20">
    <property type="match status" value="1"/>
</dbReference>
<dbReference type="InterPro" id="IPR000916">
    <property type="entry name" value="Bet_v_I/MLP"/>
</dbReference>
<feature type="domain" description="Bet v I/Major latex protein" evidence="1">
    <location>
        <begin position="2"/>
        <end position="144"/>
    </location>
</feature>
<dbReference type="CDD" id="cd07816">
    <property type="entry name" value="Bet_v1-like"/>
    <property type="match status" value="1"/>
</dbReference>
<name>A0AAV3NLK0_LITER</name>
<evidence type="ECO:0000313" key="2">
    <source>
        <dbReference type="EMBL" id="GAA0139868.1"/>
    </source>
</evidence>